<dbReference type="Proteomes" id="UP000266385">
    <property type="component" value="Unassembled WGS sequence"/>
</dbReference>
<feature type="region of interest" description="Disordered" evidence="1">
    <location>
        <begin position="26"/>
        <end position="55"/>
    </location>
</feature>
<comment type="caution">
    <text evidence="3">The sequence shown here is derived from an EMBL/GenBank/DDBJ whole genome shotgun (WGS) entry which is preliminary data.</text>
</comment>
<evidence type="ECO:0000256" key="1">
    <source>
        <dbReference type="SAM" id="MobiDB-lite"/>
    </source>
</evidence>
<feature type="compositionally biased region" description="Low complexity" evidence="1">
    <location>
        <begin position="28"/>
        <end position="38"/>
    </location>
</feature>
<dbReference type="SUPFAM" id="SSF53474">
    <property type="entry name" value="alpha/beta-Hydrolases"/>
    <property type="match status" value="1"/>
</dbReference>
<dbReference type="PROSITE" id="PS51257">
    <property type="entry name" value="PROKAR_LIPOPROTEIN"/>
    <property type="match status" value="1"/>
</dbReference>
<dbReference type="OrthoDB" id="9794645at2"/>
<proteinExistence type="predicted"/>
<feature type="signal peptide" evidence="2">
    <location>
        <begin position="1"/>
        <end position="22"/>
    </location>
</feature>
<accession>A0A399RN41</accession>
<dbReference type="AlphaFoldDB" id="A0A399RN41"/>
<name>A0A399RN41_9PROT</name>
<gene>
    <name evidence="3" type="ORF">D1223_01830</name>
</gene>
<evidence type="ECO:0000313" key="4">
    <source>
        <dbReference type="Proteomes" id="UP000266385"/>
    </source>
</evidence>
<dbReference type="Pfam" id="PF11288">
    <property type="entry name" value="DUF3089"/>
    <property type="match status" value="1"/>
</dbReference>
<keyword evidence="2" id="KW-0732">Signal</keyword>
<dbReference type="EMBL" id="QWFX01000005">
    <property type="protein sequence ID" value="RIJ32618.1"/>
    <property type="molecule type" value="Genomic_DNA"/>
</dbReference>
<organism evidence="3 4">
    <name type="scientific">Henriciella mobilis</name>
    <dbReference type="NCBI Taxonomy" id="2305467"/>
    <lineage>
        <taxon>Bacteria</taxon>
        <taxon>Pseudomonadati</taxon>
        <taxon>Pseudomonadota</taxon>
        <taxon>Alphaproteobacteria</taxon>
        <taxon>Hyphomonadales</taxon>
        <taxon>Hyphomonadaceae</taxon>
        <taxon>Henriciella</taxon>
    </lineage>
</organism>
<sequence length="411" mass="43044">MTLRLAGFAALGALLAACGQSAENTEIADTPDAAASSDESADAGNEDAQTPAGPEAADYASMDNWLCHPNKADSACEKDLSYTVVNGDGALDVVPFEAAENPPVDCFYVYPTISFDTTPNSDLVAGAEEKRVAATQFGAFAETCRLFAPVYRQVTLTHLQSMMAGGEFKADAELAYGDVKAAWDRYLETENNGRGVVLVGHSQGARVIDQLLRRDVFGTPAEDLVVSAMPIGYNVYGDAETGNVGPFEPCVTKGQTQCVVAYVSFRSDGPPPAESRFGTAGPDGQRALCINPGKLSGDDGVMDARLAKAGFFGLDNASFVEGASIETPYAAMPGMLSAQCVETDGHTYLAIEVSGDPADPRADDIIGDVVVGGEVLADWGLHLIDMNVAMGNLVDIVKAQAETWVAEQAGD</sequence>
<reference evidence="3 4" key="1">
    <citation type="submission" date="2018-08" db="EMBL/GenBank/DDBJ databases">
        <title>Henriciella mobilis sp. nov., isolated from seawater.</title>
        <authorList>
            <person name="Cheng H."/>
            <person name="Wu Y.-H."/>
            <person name="Xu X.-W."/>
            <person name="Guo L.-L."/>
        </authorList>
    </citation>
    <scope>NUCLEOTIDE SEQUENCE [LARGE SCALE GENOMIC DNA]</scope>
    <source>
        <strain evidence="3 4">JN25</strain>
    </source>
</reference>
<keyword evidence="4" id="KW-1185">Reference proteome</keyword>
<dbReference type="InterPro" id="IPR029058">
    <property type="entry name" value="AB_hydrolase_fold"/>
</dbReference>
<dbReference type="InterPro" id="IPR021440">
    <property type="entry name" value="DUF3089"/>
</dbReference>
<evidence type="ECO:0000313" key="3">
    <source>
        <dbReference type="EMBL" id="RIJ32618.1"/>
    </source>
</evidence>
<evidence type="ECO:0000256" key="2">
    <source>
        <dbReference type="SAM" id="SignalP"/>
    </source>
</evidence>
<feature type="chain" id="PRO_5017186458" evidence="2">
    <location>
        <begin position="23"/>
        <end position="411"/>
    </location>
</feature>
<dbReference type="RefSeq" id="WP_119374699.1">
    <property type="nucleotide sequence ID" value="NZ_QWFX01000005.1"/>
</dbReference>
<protein>
    <submittedName>
        <fullName evidence="3">DUF3089 domain-containing protein</fullName>
    </submittedName>
</protein>